<dbReference type="Proteomes" id="UP000000466">
    <property type="component" value="Chromosome"/>
</dbReference>
<dbReference type="GO" id="GO:0016787">
    <property type="term" value="F:hydrolase activity"/>
    <property type="evidence" value="ECO:0007669"/>
    <property type="project" value="UniProtKB-KW"/>
</dbReference>
<evidence type="ECO:0000256" key="3">
    <source>
        <dbReference type="ARBA" id="ARBA00022759"/>
    </source>
</evidence>
<dbReference type="RefSeq" id="WP_015047869.1">
    <property type="nucleotide sequence ID" value="NC_018868.3"/>
</dbReference>
<evidence type="ECO:0000256" key="1">
    <source>
        <dbReference type="ARBA" id="ARBA00001968"/>
    </source>
</evidence>
<dbReference type="eggNOG" id="COG1561">
    <property type="taxonomic scope" value="Bacteria"/>
</dbReference>
<evidence type="ECO:0000313" key="9">
    <source>
        <dbReference type="Proteomes" id="UP000000466"/>
    </source>
</evidence>
<dbReference type="HOGENOM" id="CLU_076609_0_0_6"/>
<dbReference type="KEGG" id="saga:M5M_12765"/>
<comment type="similarity">
    <text evidence="5">Belongs to the YicC/YloC family.</text>
</comment>
<dbReference type="Pfam" id="PF08340">
    <property type="entry name" value="YicC-like_C"/>
    <property type="match status" value="1"/>
</dbReference>
<evidence type="ECO:0008006" key="10">
    <source>
        <dbReference type="Google" id="ProtNLM"/>
    </source>
</evidence>
<dbReference type="NCBIfam" id="TIGR00255">
    <property type="entry name" value="YicC/YloC family endoribonuclease"/>
    <property type="match status" value="1"/>
</dbReference>
<accession>K4KNC1</accession>
<evidence type="ECO:0000259" key="6">
    <source>
        <dbReference type="Pfam" id="PF03755"/>
    </source>
</evidence>
<evidence type="ECO:0000259" key="7">
    <source>
        <dbReference type="Pfam" id="PF08340"/>
    </source>
</evidence>
<dbReference type="PANTHER" id="PTHR30636:SF3">
    <property type="entry name" value="UPF0701 PROTEIN YICC"/>
    <property type="match status" value="1"/>
</dbReference>
<protein>
    <recommendedName>
        <fullName evidence="10">YicC family protein</fullName>
    </recommendedName>
</protein>
<dbReference type="STRING" id="1117647.M5M_12765"/>
<dbReference type="OrthoDB" id="9771229at2"/>
<evidence type="ECO:0000256" key="4">
    <source>
        <dbReference type="ARBA" id="ARBA00022801"/>
    </source>
</evidence>
<keyword evidence="9" id="KW-1185">Reference proteome</keyword>
<keyword evidence="2" id="KW-0540">Nuclease</keyword>
<evidence type="ECO:0000313" key="8">
    <source>
        <dbReference type="EMBL" id="AFU99705.1"/>
    </source>
</evidence>
<dbReference type="GO" id="GO:0004521">
    <property type="term" value="F:RNA endonuclease activity"/>
    <property type="evidence" value="ECO:0007669"/>
    <property type="project" value="InterPro"/>
</dbReference>
<dbReference type="InterPro" id="IPR013527">
    <property type="entry name" value="YicC-like_N"/>
</dbReference>
<keyword evidence="4" id="KW-0378">Hydrolase</keyword>
<reference evidence="8 9" key="1">
    <citation type="journal article" date="2013" name="Genome Announc.">
        <title>Complete genome sequence of Simiduia agarivorans SA1(T), a marine bacterium able to degrade a variety of polysaccharides.</title>
        <authorList>
            <person name="Lin S.Y."/>
            <person name="Shieh W.Y."/>
            <person name="Chen J.S."/>
            <person name="Tang S.L."/>
        </authorList>
    </citation>
    <scope>NUCLEOTIDE SEQUENCE [LARGE SCALE GENOMIC DNA]</scope>
    <source>
        <strain evidence="9">DSM 21679 / JCM 13881 / BCRC 17597 / SA1</strain>
    </source>
</reference>
<evidence type="ECO:0000256" key="2">
    <source>
        <dbReference type="ARBA" id="ARBA00022722"/>
    </source>
</evidence>
<dbReference type="InterPro" id="IPR005229">
    <property type="entry name" value="YicC/YloC-like"/>
</dbReference>
<feature type="domain" description="Endoribonuclease YicC-like N-terminal" evidence="6">
    <location>
        <begin position="3"/>
        <end position="154"/>
    </location>
</feature>
<proteinExistence type="inferred from homology"/>
<evidence type="ECO:0000256" key="5">
    <source>
        <dbReference type="ARBA" id="ARBA00035648"/>
    </source>
</evidence>
<dbReference type="InterPro" id="IPR013551">
    <property type="entry name" value="YicC-like_C"/>
</dbReference>
<dbReference type="PANTHER" id="PTHR30636">
    <property type="entry name" value="UPF0701 PROTEIN YICC"/>
    <property type="match status" value="1"/>
</dbReference>
<name>K4KNC1_SIMAS</name>
<dbReference type="AlphaFoldDB" id="K4KNC1"/>
<feature type="domain" description="Endoribonuclease YicC-like C-terminal" evidence="7">
    <location>
        <begin position="174"/>
        <end position="288"/>
    </location>
</feature>
<dbReference type="EMBL" id="CP003746">
    <property type="protein sequence ID" value="AFU99705.1"/>
    <property type="molecule type" value="Genomic_DNA"/>
</dbReference>
<organism evidence="8 9">
    <name type="scientific">Simiduia agarivorans (strain DSM 21679 / JCM 13881 / BCRC 17597 / SA1)</name>
    <dbReference type="NCBI Taxonomy" id="1117647"/>
    <lineage>
        <taxon>Bacteria</taxon>
        <taxon>Pseudomonadati</taxon>
        <taxon>Pseudomonadota</taxon>
        <taxon>Gammaproteobacteria</taxon>
        <taxon>Cellvibrionales</taxon>
        <taxon>Cellvibrionaceae</taxon>
        <taxon>Simiduia</taxon>
    </lineage>
</organism>
<dbReference type="Pfam" id="PF03755">
    <property type="entry name" value="YicC-like_N"/>
    <property type="match status" value="1"/>
</dbReference>
<comment type="cofactor">
    <cofactor evidence="1">
        <name>a divalent metal cation</name>
        <dbReference type="ChEBI" id="CHEBI:60240"/>
    </cofactor>
</comment>
<keyword evidence="3" id="KW-0255">Endonuclease</keyword>
<gene>
    <name evidence="8" type="ordered locus">M5M_12765</name>
</gene>
<sequence>MPRSMTGFGRSEIAFTGGALTWEVRSVNHRYLEPHFRLPETQRGLEPGLRELARKHLSRGKLEATLQLTLGKSDAQSLTLDQHRVNAVVDAVAQLGRSNATLAPINPLELLRWPGIVVEDTPDQDALNHAVLSGFGEALQQLADNREREGNGLAEFIEQRLKAIAVQVDLVRGLMPTILQAQKDKLHARLAELKGQLDLDRVEQEIVLLAQKADVDEELDRLTAHLTEVRLTLKKREPIGRRLDFLMQELNREANTLSSKSVVSETTQAAVELKVLIEQMREQIQNIE</sequence>